<keyword evidence="4" id="KW-1185">Reference proteome</keyword>
<name>A0A7D4Q821_9SPHI</name>
<dbReference type="Proteomes" id="UP000505355">
    <property type="component" value="Chromosome"/>
</dbReference>
<feature type="domain" description="DUF4476" evidence="2">
    <location>
        <begin position="41"/>
        <end position="127"/>
    </location>
</feature>
<dbReference type="AlphaFoldDB" id="A0A7D4Q821"/>
<dbReference type="InterPro" id="IPR028011">
    <property type="entry name" value="DUF4476"/>
</dbReference>
<dbReference type="RefSeq" id="WP_173413246.1">
    <property type="nucleotide sequence ID" value="NZ_CP054139.1"/>
</dbReference>
<feature type="chain" id="PRO_5028901743" evidence="1">
    <location>
        <begin position="29"/>
        <end position="133"/>
    </location>
</feature>
<evidence type="ECO:0000313" key="4">
    <source>
        <dbReference type="Proteomes" id="UP000505355"/>
    </source>
</evidence>
<protein>
    <submittedName>
        <fullName evidence="3">DUF4476 domain-containing protein</fullName>
    </submittedName>
</protein>
<evidence type="ECO:0000313" key="3">
    <source>
        <dbReference type="EMBL" id="QKJ28544.1"/>
    </source>
</evidence>
<dbReference type="Pfam" id="PF14771">
    <property type="entry name" value="DUF4476"/>
    <property type="match status" value="1"/>
</dbReference>
<feature type="signal peptide" evidence="1">
    <location>
        <begin position="1"/>
        <end position="28"/>
    </location>
</feature>
<proteinExistence type="predicted"/>
<dbReference type="EMBL" id="CP054139">
    <property type="protein sequence ID" value="QKJ28544.1"/>
    <property type="molecule type" value="Genomic_DNA"/>
</dbReference>
<organism evidence="3 4">
    <name type="scientific">Mucilaginibacter mali</name>
    <dbReference type="NCBI Taxonomy" id="2740462"/>
    <lineage>
        <taxon>Bacteria</taxon>
        <taxon>Pseudomonadati</taxon>
        <taxon>Bacteroidota</taxon>
        <taxon>Sphingobacteriia</taxon>
        <taxon>Sphingobacteriales</taxon>
        <taxon>Sphingobacteriaceae</taxon>
        <taxon>Mucilaginibacter</taxon>
    </lineage>
</organism>
<evidence type="ECO:0000259" key="2">
    <source>
        <dbReference type="Pfam" id="PF14771"/>
    </source>
</evidence>
<accession>A0A7D4Q821</accession>
<keyword evidence="1" id="KW-0732">Signal</keyword>
<gene>
    <name evidence="3" type="ORF">HQ865_01815</name>
</gene>
<dbReference type="KEGG" id="mmab:HQ865_01815"/>
<sequence length="133" mass="14912">MKKILMLLTLAVMIIAVSALTPAGYALCQDGKIVHPKTAMAAADLTTLLNNIRGKANDAEKLTVLKDGLKDKGVTVDQVITLLNQFNEDAKLEGAIYAFQFTTDYKKYDKVQDLFGKEENKHRLQDYVDKHRR</sequence>
<reference evidence="3 4" key="1">
    <citation type="submission" date="2020-05" db="EMBL/GenBank/DDBJ databases">
        <title>Mucilaginibacter mali sp. nov.</title>
        <authorList>
            <person name="Kim H.S."/>
            <person name="Lee K.C."/>
            <person name="Suh M.K."/>
            <person name="Kim J.-S."/>
            <person name="Han K.-I."/>
            <person name="Eom M.K."/>
            <person name="Shin Y.K."/>
            <person name="Lee J.-S."/>
        </authorList>
    </citation>
    <scope>NUCLEOTIDE SEQUENCE [LARGE SCALE GENOMIC DNA]</scope>
    <source>
        <strain evidence="3 4">G2-14</strain>
    </source>
</reference>
<evidence type="ECO:0000256" key="1">
    <source>
        <dbReference type="SAM" id="SignalP"/>
    </source>
</evidence>